<name>A0AAU7AYP9_9ACTN</name>
<sequence>MRLSRTTDNRRPTARPRARPAALPQVPPGPTPRTRGTDPLAAERRLRSSGGPVDNATYGCGCGYVFEAPVSTGVTCPHCGTGQAW</sequence>
<organism evidence="2">
    <name type="scientific">Paraconexibacter sp. AEG42_29</name>
    <dbReference type="NCBI Taxonomy" id="2997339"/>
    <lineage>
        <taxon>Bacteria</taxon>
        <taxon>Bacillati</taxon>
        <taxon>Actinomycetota</taxon>
        <taxon>Thermoleophilia</taxon>
        <taxon>Solirubrobacterales</taxon>
        <taxon>Paraconexibacteraceae</taxon>
        <taxon>Paraconexibacter</taxon>
    </lineage>
</organism>
<feature type="compositionally biased region" description="Basic and acidic residues" evidence="1">
    <location>
        <begin position="1"/>
        <end position="11"/>
    </location>
</feature>
<protein>
    <recommendedName>
        <fullName evidence="3">Rubredoxin-like domain-containing protein</fullName>
    </recommendedName>
</protein>
<dbReference type="EMBL" id="CP114014">
    <property type="protein sequence ID" value="XAY06750.1"/>
    <property type="molecule type" value="Genomic_DNA"/>
</dbReference>
<reference evidence="2" key="1">
    <citation type="submission" date="2022-12" db="EMBL/GenBank/DDBJ databases">
        <title>Paraconexibacter alkalitolerans sp. nov. and Baekduia alba sp. nov., isolated from soil and emended description of the genera Paraconexibacter (Chun et al., 2020) and Baekduia (An et al., 2020).</title>
        <authorList>
            <person name="Vieira S."/>
            <person name="Huber K.J."/>
            <person name="Geppert A."/>
            <person name="Wolf J."/>
            <person name="Neumann-Schaal M."/>
            <person name="Muesken M."/>
            <person name="Overmann J."/>
        </authorList>
    </citation>
    <scope>NUCLEOTIDE SEQUENCE</scope>
    <source>
        <strain evidence="2">AEG42_29</strain>
    </source>
</reference>
<dbReference type="AlphaFoldDB" id="A0AAU7AYP9"/>
<dbReference type="KEGG" id="parq:DSM112329_03627"/>
<evidence type="ECO:0008006" key="3">
    <source>
        <dbReference type="Google" id="ProtNLM"/>
    </source>
</evidence>
<gene>
    <name evidence="2" type="ORF">DSM112329_03627</name>
</gene>
<dbReference type="RefSeq" id="WP_354697968.1">
    <property type="nucleotide sequence ID" value="NZ_CP114014.1"/>
</dbReference>
<accession>A0AAU7AYP9</accession>
<evidence type="ECO:0000256" key="1">
    <source>
        <dbReference type="SAM" id="MobiDB-lite"/>
    </source>
</evidence>
<feature type="region of interest" description="Disordered" evidence="1">
    <location>
        <begin position="1"/>
        <end position="39"/>
    </location>
</feature>
<proteinExistence type="predicted"/>
<evidence type="ECO:0000313" key="2">
    <source>
        <dbReference type="EMBL" id="XAY06750.1"/>
    </source>
</evidence>